<sequence length="317" mass="33885">MPRELEVVVTAERDDSAHGALLRFGSDDLAGYGADRTVPGRADPADPVGVLSARRIRLTVSEAALRDVRSGAATGTSTAMSGRVGIDGTWPDLARLRRATMGRRFRRYLDALGSPAADAPSPPVPAHGADLVVVLAAPNGPDGTLSPMARDRSRAAARLSAELGATLVLTGGFGAQFNTTGCPHWRHCRDWLGSQGLLPDRPVIAMETRHTYDDALFLRELARTRAVGSINLVTSDYHAERVRYVLDLVLPTARVTPVPHAELGAEAEARLWRHEAHALGKTVAATVLFGPDRLVTPLERGPDSDIAERWVPTPDGG</sequence>
<dbReference type="GO" id="GO:0005886">
    <property type="term" value="C:plasma membrane"/>
    <property type="evidence" value="ECO:0007669"/>
    <property type="project" value="TreeGrafter"/>
</dbReference>
<comment type="caution">
    <text evidence="2">The sequence shown here is derived from an EMBL/GenBank/DDBJ whole genome shotgun (WGS) entry which is preliminary data.</text>
</comment>
<dbReference type="InterPro" id="IPR051599">
    <property type="entry name" value="Cell_Envelope_Assoc"/>
</dbReference>
<evidence type="ECO:0000313" key="3">
    <source>
        <dbReference type="Proteomes" id="UP000546642"/>
    </source>
</evidence>
<dbReference type="GO" id="GO:0043164">
    <property type="term" value="P:Gram-negative-bacterium-type cell wall biogenesis"/>
    <property type="evidence" value="ECO:0007669"/>
    <property type="project" value="TreeGrafter"/>
</dbReference>
<evidence type="ECO:0000313" key="2">
    <source>
        <dbReference type="EMBL" id="MBB6174595.1"/>
    </source>
</evidence>
<protein>
    <submittedName>
        <fullName evidence="2">Uncharacterized SAM-binding protein YcdF (DUF218 family)</fullName>
    </submittedName>
</protein>
<dbReference type="CDD" id="cd06259">
    <property type="entry name" value="YdcF-like"/>
    <property type="match status" value="1"/>
</dbReference>
<organism evidence="2 3">
    <name type="scientific">Nocardiopsis mwathae</name>
    <dbReference type="NCBI Taxonomy" id="1472723"/>
    <lineage>
        <taxon>Bacteria</taxon>
        <taxon>Bacillati</taxon>
        <taxon>Actinomycetota</taxon>
        <taxon>Actinomycetes</taxon>
        <taxon>Streptosporangiales</taxon>
        <taxon>Nocardiopsidaceae</taxon>
        <taxon>Nocardiopsis</taxon>
    </lineage>
</organism>
<dbReference type="Proteomes" id="UP000546642">
    <property type="component" value="Unassembled WGS sequence"/>
</dbReference>
<dbReference type="EMBL" id="JACHDS010000001">
    <property type="protein sequence ID" value="MBB6174595.1"/>
    <property type="molecule type" value="Genomic_DNA"/>
</dbReference>
<feature type="domain" description="DUF218" evidence="1">
    <location>
        <begin position="130"/>
        <end position="266"/>
    </location>
</feature>
<accession>A0A7W9YLX8</accession>
<dbReference type="AlphaFoldDB" id="A0A7W9YLX8"/>
<name>A0A7W9YLX8_9ACTN</name>
<evidence type="ECO:0000259" key="1">
    <source>
        <dbReference type="Pfam" id="PF02698"/>
    </source>
</evidence>
<dbReference type="PANTHER" id="PTHR30336:SF4">
    <property type="entry name" value="ENVELOPE BIOGENESIS FACTOR ELYC"/>
    <property type="match status" value="1"/>
</dbReference>
<reference evidence="2 3" key="1">
    <citation type="submission" date="2020-08" db="EMBL/GenBank/DDBJ databases">
        <title>Sequencing the genomes of 1000 actinobacteria strains.</title>
        <authorList>
            <person name="Klenk H.-P."/>
        </authorList>
    </citation>
    <scope>NUCLEOTIDE SEQUENCE [LARGE SCALE GENOMIC DNA]</scope>
    <source>
        <strain evidence="2 3">DSM 46659</strain>
    </source>
</reference>
<dbReference type="InterPro" id="IPR003848">
    <property type="entry name" value="DUF218"/>
</dbReference>
<dbReference type="GO" id="GO:0000270">
    <property type="term" value="P:peptidoglycan metabolic process"/>
    <property type="evidence" value="ECO:0007669"/>
    <property type="project" value="TreeGrafter"/>
</dbReference>
<proteinExistence type="predicted"/>
<dbReference type="Pfam" id="PF02698">
    <property type="entry name" value="DUF218"/>
    <property type="match status" value="1"/>
</dbReference>
<dbReference type="RefSeq" id="WP_184078722.1">
    <property type="nucleotide sequence ID" value="NZ_JACHDS010000001.1"/>
</dbReference>
<dbReference type="PANTHER" id="PTHR30336">
    <property type="entry name" value="INNER MEMBRANE PROTEIN, PROBABLE PERMEASE"/>
    <property type="match status" value="1"/>
</dbReference>
<keyword evidence="3" id="KW-1185">Reference proteome</keyword>
<gene>
    <name evidence="2" type="ORF">HNR23_004655</name>
</gene>